<keyword evidence="11" id="KW-1185">Reference proteome</keyword>
<dbReference type="InterPro" id="IPR000048">
    <property type="entry name" value="IQ_motif_EF-hand-BS"/>
</dbReference>
<keyword evidence="6" id="KW-0378">Hydrolase</keyword>
<dbReference type="PANTHER" id="PTHR45668:SF5">
    <property type="entry name" value="SERINE_THREONINE-PROTEIN PHOSPHATASE 5"/>
    <property type="match status" value="1"/>
</dbReference>
<name>A0A0G4H003_VITBC</name>
<feature type="compositionally biased region" description="Polar residues" evidence="7">
    <location>
        <begin position="984"/>
        <end position="999"/>
    </location>
</feature>
<dbReference type="InterPro" id="IPR036859">
    <property type="entry name" value="CAP-Gly_dom_sf"/>
</dbReference>
<dbReference type="InterPro" id="IPR051134">
    <property type="entry name" value="PPP_phosphatase"/>
</dbReference>
<evidence type="ECO:0000256" key="1">
    <source>
        <dbReference type="ARBA" id="ARBA00001936"/>
    </source>
</evidence>
<comment type="catalytic activity">
    <reaction evidence="6">
        <text>O-phospho-L-threonyl-[protein] + H2O = L-threonyl-[protein] + phosphate</text>
        <dbReference type="Rhea" id="RHEA:47004"/>
        <dbReference type="Rhea" id="RHEA-COMP:11060"/>
        <dbReference type="Rhea" id="RHEA-COMP:11605"/>
        <dbReference type="ChEBI" id="CHEBI:15377"/>
        <dbReference type="ChEBI" id="CHEBI:30013"/>
        <dbReference type="ChEBI" id="CHEBI:43474"/>
        <dbReference type="ChEBI" id="CHEBI:61977"/>
        <dbReference type="EC" id="3.1.3.16"/>
    </reaction>
</comment>
<dbReference type="Gene3D" id="2.30.30.190">
    <property type="entry name" value="CAP Gly-rich-like domain"/>
    <property type="match status" value="1"/>
</dbReference>
<evidence type="ECO:0000256" key="6">
    <source>
        <dbReference type="RuleBase" id="RU004273"/>
    </source>
</evidence>
<dbReference type="InterPro" id="IPR004843">
    <property type="entry name" value="Calcineurin-like_PHP"/>
</dbReference>
<dbReference type="PROSITE" id="PS50222">
    <property type="entry name" value="EF_HAND_2"/>
    <property type="match status" value="4"/>
</dbReference>
<dbReference type="PROSITE" id="PS00125">
    <property type="entry name" value="SER_THR_PHOSPHATASE"/>
    <property type="match status" value="1"/>
</dbReference>
<dbReference type="PANTHER" id="PTHR45668">
    <property type="entry name" value="SERINE/THREONINE-PROTEIN PHOSPHATASE 5-RELATED"/>
    <property type="match status" value="1"/>
</dbReference>
<dbReference type="SUPFAM" id="SSF47473">
    <property type="entry name" value="EF-hand"/>
    <property type="match status" value="3"/>
</dbReference>
<dbReference type="PROSITE" id="PS50245">
    <property type="entry name" value="CAP_GLY_2"/>
    <property type="match status" value="1"/>
</dbReference>
<reference evidence="10 11" key="1">
    <citation type="submission" date="2014-11" db="EMBL/GenBank/DDBJ databases">
        <authorList>
            <person name="Zhu J."/>
            <person name="Qi W."/>
            <person name="Song R."/>
        </authorList>
    </citation>
    <scope>NUCLEOTIDE SEQUENCE [LARGE SCALE GENOMIC DNA]</scope>
</reference>
<dbReference type="STRING" id="1169540.A0A0G4H003"/>
<accession>A0A0G4H003</accession>
<dbReference type="CDD" id="cd00051">
    <property type="entry name" value="EFh"/>
    <property type="match status" value="2"/>
</dbReference>
<comment type="cofactor">
    <cofactor evidence="1">
        <name>Mn(2+)</name>
        <dbReference type="ChEBI" id="CHEBI:29035"/>
    </cofactor>
</comment>
<keyword evidence="5" id="KW-0464">Manganese</keyword>
<protein>
    <recommendedName>
        <fullName evidence="6">Serine/threonine-protein phosphatase</fullName>
        <ecNumber evidence="6">3.1.3.16</ecNumber>
    </recommendedName>
</protein>
<feature type="domain" description="EF-hand" evidence="8">
    <location>
        <begin position="656"/>
        <end position="691"/>
    </location>
</feature>
<dbReference type="Gene3D" id="1.10.238.10">
    <property type="entry name" value="EF-hand"/>
    <property type="match status" value="4"/>
</dbReference>
<feature type="domain" description="EF-hand" evidence="8">
    <location>
        <begin position="849"/>
        <end position="884"/>
    </location>
</feature>
<dbReference type="Pfam" id="PF01302">
    <property type="entry name" value="CAP_GLY"/>
    <property type="match status" value="1"/>
</dbReference>
<dbReference type="Gene3D" id="3.60.21.10">
    <property type="match status" value="1"/>
</dbReference>
<evidence type="ECO:0000256" key="3">
    <source>
        <dbReference type="ARBA" id="ARBA00022723"/>
    </source>
</evidence>
<dbReference type="AlphaFoldDB" id="A0A0G4H003"/>
<dbReference type="SUPFAM" id="SSF74924">
    <property type="entry name" value="Cap-Gly domain"/>
    <property type="match status" value="1"/>
</dbReference>
<dbReference type="SMART" id="SM00015">
    <property type="entry name" value="IQ"/>
    <property type="match status" value="1"/>
</dbReference>
<feature type="domain" description="EF-hand" evidence="8">
    <location>
        <begin position="905"/>
        <end position="940"/>
    </location>
</feature>
<dbReference type="InterPro" id="IPR006186">
    <property type="entry name" value="Ser/Thr-sp_prot-phosphatase"/>
</dbReference>
<proteinExistence type="inferred from homology"/>
<dbReference type="EMBL" id="CDMY01000908">
    <property type="protein sequence ID" value="CEM36817.1"/>
    <property type="molecule type" value="Genomic_DNA"/>
</dbReference>
<dbReference type="InterPro" id="IPR002048">
    <property type="entry name" value="EF_hand_dom"/>
</dbReference>
<dbReference type="PRINTS" id="PR00114">
    <property type="entry name" value="STPHPHTASE"/>
</dbReference>
<dbReference type="VEuPathDB" id="CryptoDB:Vbra_3435"/>
<dbReference type="GO" id="GO:0004722">
    <property type="term" value="F:protein serine/threonine phosphatase activity"/>
    <property type="evidence" value="ECO:0007669"/>
    <property type="project" value="UniProtKB-EC"/>
</dbReference>
<feature type="domain" description="EF-hand" evidence="8">
    <location>
        <begin position="804"/>
        <end position="839"/>
    </location>
</feature>
<evidence type="ECO:0000256" key="4">
    <source>
        <dbReference type="ARBA" id="ARBA00022837"/>
    </source>
</evidence>
<evidence type="ECO:0000259" key="8">
    <source>
        <dbReference type="PROSITE" id="PS50222"/>
    </source>
</evidence>
<organism evidence="10 11">
    <name type="scientific">Vitrella brassicaformis (strain CCMP3155)</name>
    <dbReference type="NCBI Taxonomy" id="1169540"/>
    <lineage>
        <taxon>Eukaryota</taxon>
        <taxon>Sar</taxon>
        <taxon>Alveolata</taxon>
        <taxon>Colpodellida</taxon>
        <taxon>Vitrellaceae</taxon>
        <taxon>Vitrella</taxon>
    </lineage>
</organism>
<dbReference type="EC" id="3.1.3.16" evidence="6"/>
<dbReference type="PROSITE" id="PS50096">
    <property type="entry name" value="IQ"/>
    <property type="match status" value="1"/>
</dbReference>
<dbReference type="SMART" id="SM00054">
    <property type="entry name" value="EFh"/>
    <property type="match status" value="4"/>
</dbReference>
<dbReference type="Pfam" id="PF00149">
    <property type="entry name" value="Metallophos"/>
    <property type="match status" value="1"/>
</dbReference>
<dbReference type="SMART" id="SM00156">
    <property type="entry name" value="PP2Ac"/>
    <property type="match status" value="1"/>
</dbReference>
<dbReference type="Pfam" id="PF13499">
    <property type="entry name" value="EF-hand_7"/>
    <property type="match status" value="1"/>
</dbReference>
<dbReference type="GO" id="GO:0005509">
    <property type="term" value="F:calcium ion binding"/>
    <property type="evidence" value="ECO:0007669"/>
    <property type="project" value="InterPro"/>
</dbReference>
<feature type="region of interest" description="Disordered" evidence="7">
    <location>
        <begin position="983"/>
        <end position="1026"/>
    </location>
</feature>
<dbReference type="InterPro" id="IPR011992">
    <property type="entry name" value="EF-hand-dom_pair"/>
</dbReference>
<gene>
    <name evidence="10" type="ORF">Vbra_3435</name>
</gene>
<dbReference type="OMA" id="EWKNECF"/>
<dbReference type="PROSITE" id="PS00845">
    <property type="entry name" value="CAP_GLY_1"/>
    <property type="match status" value="1"/>
</dbReference>
<evidence type="ECO:0000256" key="5">
    <source>
        <dbReference type="ARBA" id="ARBA00023211"/>
    </source>
</evidence>
<dbReference type="InterPro" id="IPR029052">
    <property type="entry name" value="Metallo-depent_PP-like"/>
</dbReference>
<evidence type="ECO:0000313" key="11">
    <source>
        <dbReference type="Proteomes" id="UP000041254"/>
    </source>
</evidence>
<feature type="domain" description="CAP-Gly" evidence="9">
    <location>
        <begin position="32"/>
        <end position="75"/>
    </location>
</feature>
<dbReference type="InterPro" id="IPR000938">
    <property type="entry name" value="CAP-Gly_domain"/>
</dbReference>
<evidence type="ECO:0000259" key="9">
    <source>
        <dbReference type="PROSITE" id="PS50245"/>
    </source>
</evidence>
<evidence type="ECO:0000256" key="2">
    <source>
        <dbReference type="ARBA" id="ARBA00008294"/>
    </source>
</evidence>
<dbReference type="InParanoid" id="A0A0G4H003"/>
<feature type="region of interest" description="Disordered" evidence="7">
    <location>
        <begin position="764"/>
        <end position="791"/>
    </location>
</feature>
<dbReference type="PROSITE" id="PS00018">
    <property type="entry name" value="EF_HAND_1"/>
    <property type="match status" value="1"/>
</dbReference>
<keyword evidence="3" id="KW-0479">Metal-binding</keyword>
<evidence type="ECO:0000256" key="7">
    <source>
        <dbReference type="SAM" id="MobiDB-lite"/>
    </source>
</evidence>
<dbReference type="PhylomeDB" id="A0A0G4H003"/>
<dbReference type="OrthoDB" id="445564at2759"/>
<comment type="similarity">
    <text evidence="2 6">Belongs to the PPP phosphatase family.</text>
</comment>
<dbReference type="SMART" id="SM01052">
    <property type="entry name" value="CAP_GLY"/>
    <property type="match status" value="1"/>
</dbReference>
<evidence type="ECO:0000313" key="10">
    <source>
        <dbReference type="EMBL" id="CEM36817.1"/>
    </source>
</evidence>
<dbReference type="Proteomes" id="UP000041254">
    <property type="component" value="Unassembled WGS sequence"/>
</dbReference>
<dbReference type="SUPFAM" id="SSF56300">
    <property type="entry name" value="Metallo-dependent phosphatases"/>
    <property type="match status" value="1"/>
</dbReference>
<dbReference type="InterPro" id="IPR018247">
    <property type="entry name" value="EF_Hand_1_Ca_BS"/>
</dbReference>
<sequence>MAASAKAAQGRGFEVGGLCLANGKPAILRFKGEARFGAGVWYGVEFIDKALGKNDGAVQGFRYFSCPPNHGLFVRESALKPYSDQEKAAVAIQSLARGSKARKKAKQDMALHAWTQLENNEESEFHVNNRDVASQVTREIRRKYGAGEEPKALLQTATQRRLSRSVYGTTPRASISEAALMAEQIPDSYTGPRIDWPITWDMCHRMVRHYIESPDVILHRRYAWELLCGFEDQLEDTVPNAVRHFTIPKESGARLLLCGDVHGQLADVLFLFYKFGYPSPNNVYLFNGDLCDRGMYATEILLLICAFNLLHPGCVLVNRGNHESTDMNEVYGFALEVRQKYGGLIFQKFQDIFHLLPLCTIIDDRIFCVHAGLCRRDGISLLHLNAVDRYRPCPDNPVSFQDTVMFDLLWSDPQPHYGIGRSTRGPDCIVYGPDITDRFLARNKLEVCIRSHEVPSTGRGFEVQHQGKCVTVFSASNYCGASNNYGGVILFQSDLSFEIQEYWAPTIDQLREIVKESDQVSGKVYDMATRLKRAEKRRSTFILENAAERMAGDVIEKLKKLICEKKQDLWWWFWSVDENKEGKITANLWREACNDVLGDSLPWVFLQKELNVVDSDGMVDYERFLRRFRVEFKGDRLRSEKWKRDTVQQIFEAILMCDLSLRETLLLFDRNSDGTVSFREFREFISTFCPGLTEPQVMALMRTITADHLAKGDASGRVHVAAFLARFEVTYNASIAKKYTEPWIEKALKSIGRLIRTESPDDSLKRLGITGSPDMSPASSKGGGGLLAPPKDPLEHIRRRSSLMRAFTLMDKFQQSDKKGEGFLSYDDFIVALRGLPLKDCKKDVGFELTDQHLRKLAEVIDVVGNGRINYLEFLRAFQVVDHSKQAAHQAGDEIWEQICTTIFKHAPTLRRALQQFDPDYTGYVKTKDLQKALETLNNVLSRTEAPLTDEQINLLVETLEKDSDTLCYDVLLDSFVVVDCEAPQQQQGGQSPTATPGISASKHPKVAKPVRPAASPATQAARGRT</sequence>
<keyword evidence="4" id="KW-0106">Calcium</keyword>